<accession>F0UKX5</accession>
<sequence length="69" mass="7680">MNCASVPFEPHEAKMIQHSFLPALAPYDVRAANPQVAIVKKPAAHLPPLFLSRTTSMSYMAVVSMKRRE</sequence>
<reference evidence="2" key="1">
    <citation type="submission" date="2008-07" db="EMBL/GenBank/DDBJ databases">
        <title>Annotation of Ajellomyces capsulatus strain H88.</title>
        <authorList>
            <person name="Champion M."/>
            <person name="Cuomo C."/>
            <person name="Ma L.-J."/>
            <person name="Henn M.R."/>
            <person name="Sil A."/>
            <person name="Goldman B."/>
            <person name="Young S.K."/>
            <person name="Kodira C.D."/>
            <person name="Zeng Q."/>
            <person name="Koehrsen M."/>
            <person name="Alvarado L."/>
            <person name="Berlin A."/>
            <person name="Borenstein D."/>
            <person name="Chen Z."/>
            <person name="Engels R."/>
            <person name="Freedman E."/>
            <person name="Gellesch M."/>
            <person name="Goldberg J."/>
            <person name="Griggs A."/>
            <person name="Gujja S."/>
            <person name="Heiman D."/>
            <person name="Hepburn T."/>
            <person name="Howarth C."/>
            <person name="Jen D."/>
            <person name="Larson L."/>
            <person name="Lewis B."/>
            <person name="Mehta T."/>
            <person name="Park D."/>
            <person name="Pearson M."/>
            <person name="Roberts A."/>
            <person name="Saif S."/>
            <person name="Shea T."/>
            <person name="Shenoy N."/>
            <person name="Sisk P."/>
            <person name="Stolte C."/>
            <person name="Sykes S."/>
            <person name="Walk T."/>
            <person name="White J."/>
            <person name="Yandava C."/>
            <person name="Klein B."/>
            <person name="McEwen J.G."/>
            <person name="Puccia R."/>
            <person name="Goldman G.H."/>
            <person name="Felipe M.S."/>
            <person name="Nino-Vega G."/>
            <person name="San-Blas G."/>
            <person name="Taylor J."/>
            <person name="Mendoza L."/>
            <person name="Galagan J."/>
            <person name="Nusbaum C."/>
            <person name="Birren B."/>
        </authorList>
    </citation>
    <scope>NUCLEOTIDE SEQUENCE [LARGE SCALE GENOMIC DNA]</scope>
    <source>
        <strain evidence="2">H88</strain>
    </source>
</reference>
<evidence type="ECO:0000313" key="1">
    <source>
        <dbReference type="EMBL" id="EGC46079.1"/>
    </source>
</evidence>
<evidence type="ECO:0000313" key="2">
    <source>
        <dbReference type="Proteomes" id="UP000008142"/>
    </source>
</evidence>
<dbReference type="AlphaFoldDB" id="F0UKX5"/>
<dbReference type="Proteomes" id="UP000008142">
    <property type="component" value="Unassembled WGS sequence"/>
</dbReference>
<organism evidence="2">
    <name type="scientific">Ajellomyces capsulatus (strain H88)</name>
    <name type="common">Darling's disease fungus</name>
    <name type="synonym">Histoplasma capsulatum</name>
    <dbReference type="NCBI Taxonomy" id="544711"/>
    <lineage>
        <taxon>Eukaryota</taxon>
        <taxon>Fungi</taxon>
        <taxon>Dikarya</taxon>
        <taxon>Ascomycota</taxon>
        <taxon>Pezizomycotina</taxon>
        <taxon>Eurotiomycetes</taxon>
        <taxon>Eurotiomycetidae</taxon>
        <taxon>Onygenales</taxon>
        <taxon>Ajellomycetaceae</taxon>
        <taxon>Histoplasma</taxon>
    </lineage>
</organism>
<name>F0UKX5_AJEC8</name>
<protein>
    <submittedName>
        <fullName evidence="1">Uncharacterized protein</fullName>
    </submittedName>
</protein>
<proteinExistence type="predicted"/>
<dbReference type="EMBL" id="DS990639">
    <property type="protein sequence ID" value="EGC46079.1"/>
    <property type="molecule type" value="Genomic_DNA"/>
</dbReference>
<gene>
    <name evidence="1" type="ORF">HCEG_05294</name>
</gene>
<dbReference type="HOGENOM" id="CLU_2775375_0_0_1"/>